<dbReference type="InterPro" id="IPR002156">
    <property type="entry name" value="RNaseH_domain"/>
</dbReference>
<dbReference type="SUPFAM" id="SSF53098">
    <property type="entry name" value="Ribonuclease H-like"/>
    <property type="match status" value="1"/>
</dbReference>
<proteinExistence type="predicted"/>
<dbReference type="STRING" id="151549.A0A4C1YEF2"/>
<dbReference type="EMBL" id="BGZK01001166">
    <property type="protein sequence ID" value="GBP73232.1"/>
    <property type="molecule type" value="Genomic_DNA"/>
</dbReference>
<dbReference type="InterPro" id="IPR036397">
    <property type="entry name" value="RNaseH_sf"/>
</dbReference>
<protein>
    <recommendedName>
        <fullName evidence="2">RNase H type-1 domain-containing protein</fullName>
    </recommendedName>
</protein>
<name>A0A4C1YEF2_EUMVA</name>
<dbReference type="InterPro" id="IPR012337">
    <property type="entry name" value="RNaseH-like_sf"/>
</dbReference>
<organism evidence="3 4">
    <name type="scientific">Eumeta variegata</name>
    <name type="common">Bagworm moth</name>
    <name type="synonym">Eumeta japonica</name>
    <dbReference type="NCBI Taxonomy" id="151549"/>
    <lineage>
        <taxon>Eukaryota</taxon>
        <taxon>Metazoa</taxon>
        <taxon>Ecdysozoa</taxon>
        <taxon>Arthropoda</taxon>
        <taxon>Hexapoda</taxon>
        <taxon>Insecta</taxon>
        <taxon>Pterygota</taxon>
        <taxon>Neoptera</taxon>
        <taxon>Endopterygota</taxon>
        <taxon>Lepidoptera</taxon>
        <taxon>Glossata</taxon>
        <taxon>Ditrysia</taxon>
        <taxon>Tineoidea</taxon>
        <taxon>Psychidae</taxon>
        <taxon>Oiketicinae</taxon>
        <taxon>Eumeta</taxon>
    </lineage>
</organism>
<gene>
    <name evidence="3" type="ORF">EVAR_100587_1</name>
</gene>
<comment type="caution">
    <text evidence="3">The sequence shown here is derived from an EMBL/GenBank/DDBJ whole genome shotgun (WGS) entry which is preliminary data.</text>
</comment>
<dbReference type="Proteomes" id="UP000299102">
    <property type="component" value="Unassembled WGS sequence"/>
</dbReference>
<evidence type="ECO:0000256" key="1">
    <source>
        <dbReference type="SAM" id="MobiDB-lite"/>
    </source>
</evidence>
<feature type="domain" description="RNase H type-1" evidence="2">
    <location>
        <begin position="17"/>
        <end position="148"/>
    </location>
</feature>
<accession>A0A4C1YEF2</accession>
<keyword evidence="4" id="KW-1185">Reference proteome</keyword>
<sequence length="372" mass="42257">MSIEYELVDESDPDPLKIAGPQIYTDGSKINGRVGAAITWWTNDTESEYQTLSLHPSCSVYQAEMYALYRAVAMVKASREKVVNILSDSRSSLELLSNPRATSISTRNRETTRNANAEGKEIRFYWLRAHVGTKGNERADELAKFAAQRLMPTMITRKFPYPGKLKPTPVQTQIFTGHTGIAEYLHRFKLLQSPSCECDADKIESVWHIILECPRYEVARYDLEHKIETKLENKNARNNGEPRKRVEFLSFAEKAFREATSRHRSMNRKRNEETPPTAPTSAPTQNPKRIPKTKLQHCARRQRKECYVAQKQQESLGYEQGSGTVHGRKHGKARNRLWKPMGKSSVSLSPGLANLINGSTSKTILKGKPLIR</sequence>
<dbReference type="GO" id="GO:0003676">
    <property type="term" value="F:nucleic acid binding"/>
    <property type="evidence" value="ECO:0007669"/>
    <property type="project" value="InterPro"/>
</dbReference>
<dbReference type="CDD" id="cd09276">
    <property type="entry name" value="Rnase_HI_RT_non_LTR"/>
    <property type="match status" value="1"/>
</dbReference>
<evidence type="ECO:0000313" key="4">
    <source>
        <dbReference type="Proteomes" id="UP000299102"/>
    </source>
</evidence>
<dbReference type="Pfam" id="PF00075">
    <property type="entry name" value="RNase_H"/>
    <property type="match status" value="1"/>
</dbReference>
<dbReference type="AlphaFoldDB" id="A0A4C1YEF2"/>
<dbReference type="OrthoDB" id="411823at2759"/>
<dbReference type="PROSITE" id="PS50879">
    <property type="entry name" value="RNASE_H_1"/>
    <property type="match status" value="1"/>
</dbReference>
<dbReference type="Gene3D" id="3.30.420.10">
    <property type="entry name" value="Ribonuclease H-like superfamily/Ribonuclease H"/>
    <property type="match status" value="1"/>
</dbReference>
<evidence type="ECO:0000259" key="2">
    <source>
        <dbReference type="PROSITE" id="PS50879"/>
    </source>
</evidence>
<reference evidence="3 4" key="1">
    <citation type="journal article" date="2019" name="Commun. Biol.">
        <title>The bagworm genome reveals a unique fibroin gene that provides high tensile strength.</title>
        <authorList>
            <person name="Kono N."/>
            <person name="Nakamura H."/>
            <person name="Ohtoshi R."/>
            <person name="Tomita M."/>
            <person name="Numata K."/>
            <person name="Arakawa K."/>
        </authorList>
    </citation>
    <scope>NUCLEOTIDE SEQUENCE [LARGE SCALE GENOMIC DNA]</scope>
</reference>
<dbReference type="GO" id="GO:0004523">
    <property type="term" value="F:RNA-DNA hybrid ribonuclease activity"/>
    <property type="evidence" value="ECO:0007669"/>
    <property type="project" value="InterPro"/>
</dbReference>
<feature type="region of interest" description="Disordered" evidence="1">
    <location>
        <begin position="258"/>
        <end position="290"/>
    </location>
</feature>
<evidence type="ECO:0000313" key="3">
    <source>
        <dbReference type="EMBL" id="GBP73232.1"/>
    </source>
</evidence>